<dbReference type="InterPro" id="IPR015883">
    <property type="entry name" value="Glyco_hydro_20_cat"/>
</dbReference>
<dbReference type="GO" id="GO:0005975">
    <property type="term" value="P:carbohydrate metabolic process"/>
    <property type="evidence" value="ECO:0007669"/>
    <property type="project" value="InterPro"/>
</dbReference>
<dbReference type="GO" id="GO:0030203">
    <property type="term" value="P:glycosaminoglycan metabolic process"/>
    <property type="evidence" value="ECO:0007669"/>
    <property type="project" value="TreeGrafter"/>
</dbReference>
<reference evidence="13" key="1">
    <citation type="submission" date="2025-08" db="UniProtKB">
        <authorList>
            <consortium name="RefSeq"/>
        </authorList>
    </citation>
    <scope>IDENTIFICATION</scope>
</reference>
<sequence length="578" mass="64352">MAAILSGISSNTMAAMPKLFIVLVLQLTISCNSEQLPINVWPIPTSISWPSPKAATISPAFQISAPYHHMHLRTAVKRHESLLFSEGYQPIVPPSLPISPTPLLSLTLHITDILAPLHHGVDESYSLTISSSNGVANLSSTTVWGAIRGLESFSQLSWGSPPLIATDLYINDRPLFPHRGLMLDTSRNFYPVEDIMRTIATMGANKLNVFHWHITDSQSFPLVLPSEPNLAAAGSYGPDMQYSPEDVKKIVDFAMSYGVRVVPEFDTPGHSLSWAGAFPEIVTCANQFWLPNGPFDRAHRLGSGPGTGQLNPLHPRTYEVLHNVFSDSASLFPDPFFHSGADELNPFCWSSDPSIQSFLSSGHNLSQLLQRFISDTHPFLISLNRTVVYWEDILLDSTIQVPSSLIPPSTTILQTWNNGINNTKRLVAAGYRVIVSSADFYYLDCGHGGFVGNYSAYDAISEHTSWCGPFKTWERIYDYDIVEGLREKEKELVIGGEVALWSEQADGTVLDGRVWPREAALAEAMWSGNRDEKGRRRTSMATDRLMDWRYRMVGRGVRAEPIQPLWCRRNQGMCNINF</sequence>
<name>A0AB40CNI8_DIOCR</name>
<keyword evidence="3 9" id="KW-0732">Signal</keyword>
<dbReference type="EC" id="3.2.1.52" evidence="7"/>
<dbReference type="Gene3D" id="3.30.379.10">
    <property type="entry name" value="Chitobiase/beta-hexosaminidase domain 2-like"/>
    <property type="match status" value="1"/>
</dbReference>
<keyword evidence="12" id="KW-1185">Reference proteome</keyword>
<dbReference type="Pfam" id="PF00728">
    <property type="entry name" value="Glyco_hydro_20"/>
    <property type="match status" value="1"/>
</dbReference>
<dbReference type="Pfam" id="PF14845">
    <property type="entry name" value="Glycohydro_20b2"/>
    <property type="match status" value="1"/>
</dbReference>
<dbReference type="CDD" id="cd06562">
    <property type="entry name" value="GH20_HexA_HexB-like"/>
    <property type="match status" value="1"/>
</dbReference>
<dbReference type="PIRSF" id="PIRSF001093">
    <property type="entry name" value="B-hxosamndse_ab_euk"/>
    <property type="match status" value="1"/>
</dbReference>
<dbReference type="GO" id="GO:0004563">
    <property type="term" value="F:beta-N-acetylhexosaminidase activity"/>
    <property type="evidence" value="ECO:0007669"/>
    <property type="project" value="UniProtKB-EC"/>
</dbReference>
<dbReference type="InterPro" id="IPR025705">
    <property type="entry name" value="Beta_hexosaminidase_sua/sub"/>
</dbReference>
<evidence type="ECO:0000256" key="4">
    <source>
        <dbReference type="ARBA" id="ARBA00022801"/>
    </source>
</evidence>
<evidence type="ECO:0000313" key="13">
    <source>
        <dbReference type="RefSeq" id="XP_039141092.1"/>
    </source>
</evidence>
<dbReference type="PANTHER" id="PTHR22600:SF26">
    <property type="entry name" value="BETA-N-ACETYLHEXOSAMINIDASE"/>
    <property type="match status" value="1"/>
</dbReference>
<evidence type="ECO:0000256" key="1">
    <source>
        <dbReference type="ARBA" id="ARBA00001231"/>
    </source>
</evidence>
<protein>
    <recommendedName>
        <fullName evidence="7">Beta-hexosaminidase</fullName>
        <ecNumber evidence="7">3.2.1.52</ecNumber>
    </recommendedName>
</protein>
<dbReference type="SUPFAM" id="SSF55545">
    <property type="entry name" value="beta-N-acetylhexosaminidase-like domain"/>
    <property type="match status" value="1"/>
</dbReference>
<dbReference type="InterPro" id="IPR029018">
    <property type="entry name" value="Hex-like_dom2"/>
</dbReference>
<evidence type="ECO:0000256" key="9">
    <source>
        <dbReference type="SAM" id="SignalP"/>
    </source>
</evidence>
<dbReference type="Proteomes" id="UP001515500">
    <property type="component" value="Chromosome 15"/>
</dbReference>
<feature type="chain" id="PRO_5044259719" description="Beta-hexosaminidase" evidence="9">
    <location>
        <begin position="34"/>
        <end position="578"/>
    </location>
</feature>
<dbReference type="InterPro" id="IPR029019">
    <property type="entry name" value="HEX_eukaryotic_N"/>
</dbReference>
<dbReference type="Gene3D" id="3.20.20.80">
    <property type="entry name" value="Glycosidases"/>
    <property type="match status" value="1"/>
</dbReference>
<dbReference type="InterPro" id="IPR017853">
    <property type="entry name" value="GH"/>
</dbReference>
<dbReference type="SUPFAM" id="SSF51445">
    <property type="entry name" value="(Trans)glycosidases"/>
    <property type="match status" value="1"/>
</dbReference>
<evidence type="ECO:0000313" key="12">
    <source>
        <dbReference type="Proteomes" id="UP001515500"/>
    </source>
</evidence>
<evidence type="ECO:0000256" key="7">
    <source>
        <dbReference type="PIRNR" id="PIRNR001093"/>
    </source>
</evidence>
<dbReference type="FunFam" id="3.20.20.80:FF:000063">
    <property type="entry name" value="Beta-hexosaminidase"/>
    <property type="match status" value="1"/>
</dbReference>
<comment type="similarity">
    <text evidence="2 7">Belongs to the glycosyl hydrolase 20 family.</text>
</comment>
<feature type="signal peptide" evidence="9">
    <location>
        <begin position="1"/>
        <end position="33"/>
    </location>
</feature>
<keyword evidence="6 7" id="KW-0326">Glycosidase</keyword>
<accession>A0AB40CNI8</accession>
<evidence type="ECO:0000259" key="11">
    <source>
        <dbReference type="Pfam" id="PF14845"/>
    </source>
</evidence>
<evidence type="ECO:0000256" key="6">
    <source>
        <dbReference type="ARBA" id="ARBA00023295"/>
    </source>
</evidence>
<feature type="domain" description="Beta-hexosaminidase eukaryotic type N-terminal" evidence="11">
    <location>
        <begin position="40"/>
        <end position="156"/>
    </location>
</feature>
<organism evidence="12 13">
    <name type="scientific">Dioscorea cayennensis subsp. rotundata</name>
    <name type="common">White Guinea yam</name>
    <name type="synonym">Dioscorea rotundata</name>
    <dbReference type="NCBI Taxonomy" id="55577"/>
    <lineage>
        <taxon>Eukaryota</taxon>
        <taxon>Viridiplantae</taxon>
        <taxon>Streptophyta</taxon>
        <taxon>Embryophyta</taxon>
        <taxon>Tracheophyta</taxon>
        <taxon>Spermatophyta</taxon>
        <taxon>Magnoliopsida</taxon>
        <taxon>Liliopsida</taxon>
        <taxon>Dioscoreales</taxon>
        <taxon>Dioscoreaceae</taxon>
        <taxon>Dioscorea</taxon>
    </lineage>
</organism>
<evidence type="ECO:0000256" key="8">
    <source>
        <dbReference type="PIRSR" id="PIRSR001093-1"/>
    </source>
</evidence>
<evidence type="ECO:0000256" key="3">
    <source>
        <dbReference type="ARBA" id="ARBA00022729"/>
    </source>
</evidence>
<dbReference type="GeneID" id="120278213"/>
<evidence type="ECO:0000259" key="10">
    <source>
        <dbReference type="Pfam" id="PF00728"/>
    </source>
</evidence>
<keyword evidence="5" id="KW-0325">Glycoprotein</keyword>
<dbReference type="RefSeq" id="XP_039141092.1">
    <property type="nucleotide sequence ID" value="XM_039285158.1"/>
</dbReference>
<feature type="domain" description="Glycoside hydrolase family 20 catalytic" evidence="10">
    <location>
        <begin position="176"/>
        <end position="528"/>
    </location>
</feature>
<dbReference type="AlphaFoldDB" id="A0AB40CNI8"/>
<dbReference type="PRINTS" id="PR00738">
    <property type="entry name" value="GLHYDRLASE20"/>
</dbReference>
<comment type="catalytic activity">
    <reaction evidence="1 7">
        <text>Hydrolysis of terminal non-reducing N-acetyl-D-hexosamine residues in N-acetyl-beta-D-hexosaminides.</text>
        <dbReference type="EC" id="3.2.1.52"/>
    </reaction>
</comment>
<feature type="active site" description="Proton donor" evidence="8">
    <location>
        <position position="343"/>
    </location>
</feature>
<dbReference type="GO" id="GO:0016020">
    <property type="term" value="C:membrane"/>
    <property type="evidence" value="ECO:0007669"/>
    <property type="project" value="TreeGrafter"/>
</dbReference>
<dbReference type="PANTHER" id="PTHR22600">
    <property type="entry name" value="BETA-HEXOSAMINIDASE"/>
    <property type="match status" value="1"/>
</dbReference>
<gene>
    <name evidence="13" type="primary">LOC120278213</name>
</gene>
<evidence type="ECO:0000256" key="5">
    <source>
        <dbReference type="ARBA" id="ARBA00023180"/>
    </source>
</evidence>
<keyword evidence="4 7" id="KW-0378">Hydrolase</keyword>
<evidence type="ECO:0000256" key="2">
    <source>
        <dbReference type="ARBA" id="ARBA00006285"/>
    </source>
</evidence>
<proteinExistence type="inferred from homology"/>